<gene>
    <name evidence="3" type="ORF">J2X21_003432</name>
</gene>
<evidence type="ECO:0000313" key="3">
    <source>
        <dbReference type="EMBL" id="MDR7334280.1"/>
    </source>
</evidence>
<protein>
    <recommendedName>
        <fullName evidence="5">TspB protein</fullName>
    </recommendedName>
</protein>
<feature type="region of interest" description="Disordered" evidence="1">
    <location>
        <begin position="345"/>
        <end position="421"/>
    </location>
</feature>
<feature type="transmembrane region" description="Helical" evidence="2">
    <location>
        <begin position="539"/>
        <end position="558"/>
    </location>
</feature>
<evidence type="ECO:0000256" key="1">
    <source>
        <dbReference type="SAM" id="MobiDB-lite"/>
    </source>
</evidence>
<keyword evidence="4" id="KW-1185">Reference proteome</keyword>
<evidence type="ECO:0000256" key="2">
    <source>
        <dbReference type="SAM" id="Phobius"/>
    </source>
</evidence>
<comment type="caution">
    <text evidence="3">The sequence shown here is derived from an EMBL/GenBank/DDBJ whole genome shotgun (WGS) entry which is preliminary data.</text>
</comment>
<organism evidence="3 4">
    <name type="scientific">Roseateles asaccharophilus</name>
    <dbReference type="NCBI Taxonomy" id="582607"/>
    <lineage>
        <taxon>Bacteria</taxon>
        <taxon>Pseudomonadati</taxon>
        <taxon>Pseudomonadota</taxon>
        <taxon>Betaproteobacteria</taxon>
        <taxon>Burkholderiales</taxon>
        <taxon>Sphaerotilaceae</taxon>
        <taxon>Roseateles</taxon>
    </lineage>
</organism>
<keyword evidence="2" id="KW-1133">Transmembrane helix</keyword>
<accession>A0ABU2AB96</accession>
<sequence length="559" mass="57597">MRKLLIALLAFSVIFFAVERVRAQALPSSPFSITASDALTLARQSWGSASLIVGGGTAVATTLATAAGGLFGITPIGWAGIGLVLLATVLMTSDASGNSIAVVVSTQDIDASPNPDLASGGQTTSGVSNYYALAPVTGGIVKYISSSSWSAVGSDILSEPALRLRAYIATMFAVPNSWLVNSITQVGNTYVASNGGDTTNIALGRCPSTSSGCVALIFTAPVGTTKAEFESVIPALPPFAAAAWTIRPSGGARPYFAIAVPLVLVNEIINCDPSTSYYEYSTASCILLKPTTTEPLSNGMCRVSWSTDGCPVFNRQDPDCASAAITLSCGSASVAPSVTVLDRATGQTVTTSRPAVASQGQPGSVTVKERTPNAANGTTVERLTTTQYQAAPAGQPKPAPVTNGANQSTLPGTGANTGSTPVAQVSVSNWPSVVNVQGTVTCTNCSTAQQPVNINVPDRFKIDGEVPADATGLPTPPEAAPPAGFITKLKERLAGFANIELPPHTATCPRLDISWHAWGVNLDLSNNTMCAFLEEHRTLFQGLMHFAYIATAIIIVLGA</sequence>
<feature type="compositionally biased region" description="Polar residues" evidence="1">
    <location>
        <begin position="345"/>
        <end position="364"/>
    </location>
</feature>
<dbReference type="EMBL" id="JAVDXV010000006">
    <property type="protein sequence ID" value="MDR7334280.1"/>
    <property type="molecule type" value="Genomic_DNA"/>
</dbReference>
<dbReference type="RefSeq" id="WP_310330592.1">
    <property type="nucleotide sequence ID" value="NZ_JAVDXV010000006.1"/>
</dbReference>
<feature type="compositionally biased region" description="Polar residues" evidence="1">
    <location>
        <begin position="403"/>
        <end position="421"/>
    </location>
</feature>
<evidence type="ECO:0008006" key="5">
    <source>
        <dbReference type="Google" id="ProtNLM"/>
    </source>
</evidence>
<dbReference type="Proteomes" id="UP001180825">
    <property type="component" value="Unassembled WGS sequence"/>
</dbReference>
<feature type="compositionally biased region" description="Low complexity" evidence="1">
    <location>
        <begin position="387"/>
        <end position="396"/>
    </location>
</feature>
<evidence type="ECO:0000313" key="4">
    <source>
        <dbReference type="Proteomes" id="UP001180825"/>
    </source>
</evidence>
<proteinExistence type="predicted"/>
<name>A0ABU2AB96_9BURK</name>
<keyword evidence="2" id="KW-0472">Membrane</keyword>
<reference evidence="3 4" key="1">
    <citation type="submission" date="2023-07" db="EMBL/GenBank/DDBJ databases">
        <title>Sorghum-associated microbial communities from plants grown in Nebraska, USA.</title>
        <authorList>
            <person name="Schachtman D."/>
        </authorList>
    </citation>
    <scope>NUCLEOTIDE SEQUENCE [LARGE SCALE GENOMIC DNA]</scope>
    <source>
        <strain evidence="3 4">BE316</strain>
    </source>
</reference>
<keyword evidence="2" id="KW-0812">Transmembrane</keyword>
<feature type="compositionally biased region" description="Polar residues" evidence="1">
    <location>
        <begin position="373"/>
        <end position="386"/>
    </location>
</feature>